<evidence type="ECO:0000313" key="3">
    <source>
        <dbReference type="EMBL" id="EAS06326.1"/>
    </source>
</evidence>
<feature type="transmembrane region" description="Helical" evidence="1">
    <location>
        <begin position="20"/>
        <end position="46"/>
    </location>
</feature>
<dbReference type="OrthoDB" id="1470350at2759"/>
<dbReference type="RefSeq" id="XP_001026571.1">
    <property type="nucleotide sequence ID" value="XM_001026571.1"/>
</dbReference>
<accession>I7MAX4</accession>
<dbReference type="PANTHER" id="PTHR36459:SF1">
    <property type="entry name" value="FATTY ACID DESATURASE DOMAIN-CONTAINING PROTEIN-RELATED"/>
    <property type="match status" value="1"/>
</dbReference>
<reference evidence="4" key="1">
    <citation type="journal article" date="2006" name="PLoS Biol.">
        <title>Macronuclear genome sequence of the ciliate Tetrahymena thermophila, a model eukaryote.</title>
        <authorList>
            <person name="Eisen J.A."/>
            <person name="Coyne R.S."/>
            <person name="Wu M."/>
            <person name="Wu D."/>
            <person name="Thiagarajan M."/>
            <person name="Wortman J.R."/>
            <person name="Badger J.H."/>
            <person name="Ren Q."/>
            <person name="Amedeo P."/>
            <person name="Jones K.M."/>
            <person name="Tallon L.J."/>
            <person name="Delcher A.L."/>
            <person name="Salzberg S.L."/>
            <person name="Silva J.C."/>
            <person name="Haas B.J."/>
            <person name="Majoros W.H."/>
            <person name="Farzad M."/>
            <person name="Carlton J.M."/>
            <person name="Smith R.K. Jr."/>
            <person name="Garg J."/>
            <person name="Pearlman R.E."/>
            <person name="Karrer K.M."/>
            <person name="Sun L."/>
            <person name="Manning G."/>
            <person name="Elde N.C."/>
            <person name="Turkewitz A.P."/>
            <person name="Asai D.J."/>
            <person name="Wilkes D.E."/>
            <person name="Wang Y."/>
            <person name="Cai H."/>
            <person name="Collins K."/>
            <person name="Stewart B.A."/>
            <person name="Lee S.R."/>
            <person name="Wilamowska K."/>
            <person name="Weinberg Z."/>
            <person name="Ruzzo W.L."/>
            <person name="Wloga D."/>
            <person name="Gaertig J."/>
            <person name="Frankel J."/>
            <person name="Tsao C.-C."/>
            <person name="Gorovsky M.A."/>
            <person name="Keeling P.J."/>
            <person name="Waller R.F."/>
            <person name="Patron N.J."/>
            <person name="Cherry J.M."/>
            <person name="Stover N.A."/>
            <person name="Krieger C.J."/>
            <person name="del Toro C."/>
            <person name="Ryder H.F."/>
            <person name="Williamson S.C."/>
            <person name="Barbeau R.A."/>
            <person name="Hamilton E.P."/>
            <person name="Orias E."/>
        </authorList>
    </citation>
    <scope>NUCLEOTIDE SEQUENCE [LARGE SCALE GENOMIC DNA]</scope>
    <source>
        <strain evidence="4">SB210</strain>
    </source>
</reference>
<feature type="domain" description="Fatty acid desaturase" evidence="2">
    <location>
        <begin position="123"/>
        <end position="349"/>
    </location>
</feature>
<feature type="transmembrane region" description="Helical" evidence="1">
    <location>
        <begin position="114"/>
        <end position="139"/>
    </location>
</feature>
<dbReference type="GO" id="GO:0006629">
    <property type="term" value="P:lipid metabolic process"/>
    <property type="evidence" value="ECO:0007669"/>
    <property type="project" value="InterPro"/>
</dbReference>
<dbReference type="InParanoid" id="I7MAX4"/>
<dbReference type="STRING" id="312017.I7MAX4"/>
<name>I7MAX4_TETTS</name>
<evidence type="ECO:0000256" key="1">
    <source>
        <dbReference type="SAM" id="Phobius"/>
    </source>
</evidence>
<dbReference type="KEGG" id="tet:TTHERM_00331050"/>
<dbReference type="eggNOG" id="ENOG502QRKN">
    <property type="taxonomic scope" value="Eukaryota"/>
</dbReference>
<keyword evidence="1" id="KW-1133">Transmembrane helix</keyword>
<protein>
    <submittedName>
        <fullName evidence="3">Fatty acid desaturase family protein</fullName>
    </submittedName>
</protein>
<dbReference type="AlphaFoldDB" id="I7MAX4"/>
<dbReference type="InterPro" id="IPR005804">
    <property type="entry name" value="FA_desaturase_dom"/>
</dbReference>
<feature type="transmembrane region" description="Helical" evidence="1">
    <location>
        <begin position="242"/>
        <end position="262"/>
    </location>
</feature>
<gene>
    <name evidence="3" type="ORF">TTHERM_00331050</name>
</gene>
<evidence type="ECO:0000259" key="2">
    <source>
        <dbReference type="Pfam" id="PF00487"/>
    </source>
</evidence>
<dbReference type="EMBL" id="GG662299">
    <property type="protein sequence ID" value="EAS06326.1"/>
    <property type="molecule type" value="Genomic_DNA"/>
</dbReference>
<organism evidence="3 4">
    <name type="scientific">Tetrahymena thermophila (strain SB210)</name>
    <dbReference type="NCBI Taxonomy" id="312017"/>
    <lineage>
        <taxon>Eukaryota</taxon>
        <taxon>Sar</taxon>
        <taxon>Alveolata</taxon>
        <taxon>Ciliophora</taxon>
        <taxon>Intramacronucleata</taxon>
        <taxon>Oligohymenophorea</taxon>
        <taxon>Hymenostomatida</taxon>
        <taxon>Tetrahymenina</taxon>
        <taxon>Tetrahymenidae</taxon>
        <taxon>Tetrahymena</taxon>
    </lineage>
</organism>
<dbReference type="Pfam" id="PF00487">
    <property type="entry name" value="FA_desaturase"/>
    <property type="match status" value="1"/>
</dbReference>
<sequence length="415" mass="48897">MIDQNLKDQIIYQVKEQVLLIMGACITLISTPIVLTVMGSNALTWLDQKLSSTKEPLSKRIGEFVNCKTQKTFEKLVQIKEDYYFVNWIILTGVIVPLFFIIAAYHSYCCEFSILLWVAYHSFRLGPNQIFASYIFALAHKEGHMSGLIYKNNLLGNILGNVYNWYIGIFYGLVPQSTYYGHCLNHHKYDNRQDDLISCSDRERDSMLNYLRYIPRFSGYSTNTTTIIQFYKEKHYDMVLKIIYGTLYWIGIILVFGQIFGWKFSIGYIVYPMIETNFIFSGFAWGWHAFIDPEDPENEFINSVTIVDGEFNDLNEGYHVVHHQYPGLHWSKNKELFEKHKDEYYKGNQATMFNSIESYQLFLLIVTKRYDIMAQKMAFRLELNTEQRKELLKTRLRTITWGPYTNTVQKRHKDI</sequence>
<keyword evidence="1" id="KW-0472">Membrane</keyword>
<dbReference type="PANTHER" id="PTHR36459">
    <property type="entry name" value="ORF"/>
    <property type="match status" value="1"/>
</dbReference>
<evidence type="ECO:0000313" key="4">
    <source>
        <dbReference type="Proteomes" id="UP000009168"/>
    </source>
</evidence>
<keyword evidence="4" id="KW-1185">Reference proteome</keyword>
<keyword evidence="1" id="KW-0812">Transmembrane</keyword>
<dbReference type="HOGENOM" id="CLU_033263_1_0_1"/>
<proteinExistence type="predicted"/>
<feature type="transmembrane region" description="Helical" evidence="1">
    <location>
        <begin position="85"/>
        <end position="108"/>
    </location>
</feature>
<dbReference type="GeneID" id="7826694"/>
<dbReference type="Proteomes" id="UP000009168">
    <property type="component" value="Unassembled WGS sequence"/>
</dbReference>